<dbReference type="EC" id="2.7.7.49" evidence="1"/>
<evidence type="ECO:0000256" key="5">
    <source>
        <dbReference type="ARBA" id="ARBA00022759"/>
    </source>
</evidence>
<sequence length="1434" mass="163313">MSEEEKDPPMSSTLSDSNTIIVGVPSESAIINNQSTSAVADLADKVGRLEAMITQLTLAMQQQPQQPAQQQQALPQQQQPSEPIYEHISHFRQPQSKPASRVDIQPFWENDPEGWSKQVEAAFLAAHVFDEKDKYFKIISCLPKSVIDNIKSTIELSDFQPGKLKTLLDRLIVNYKPSKSVRREKLLARKSLEGLKPSQAWFWAVSTAGDIYSKSELLTHWIKWIPESIAVTIEQQVIELEKRLENSAGDNLVLDNLQLMITTTDLLIERHPDKSNSVSVVNKNSRSSSFNNQNRFRNRSRSRGRSNYRNNNNFSNGSWCFIHQKYRNDARKCADPANCTFRHNNRQPRQQHQQLQQQHSQQGSSSMPRRSSNRVAASSTSNDPNDLPSTSTTSSICHPPNQNRTPKLSRENRMFVVDYISSRKIMIDSGSQISIWPAGGRDKCKTTDNKDNIKLFAHNGTTINTYGVEYFKINIGFKHDFIFNFVIADSNVPLIGIDFLSHFNIVADFKNMCLFRGSTNEQIFASTCSSSIYSVSAISDSVDARIKSLLNKFPDITNPNLAADPKHHVQHHIILTTDRPVNCLPVRLDPIKMQLVRQEINLLIDQKILSPSSSPYASRIVVVPKPNGRVRVCGDYRALNAITQPDRYPMRHIHDFSQYLNGCKIFSTIDLLSAFHQIPVAENDRHKTAIITPFGLFQYNRLPFGLRNAPSTFQRFIDGALRDLDFVFAYQDDILVASKDDKEHSLHLHRLFEQLSNFGLKINVDKSVFFRQQVKFLGHNVTADGICILDEKLTAINEYPLPSSNKSLKRFLGMINFYRRFIPHATKFLAVLYDMEKSEGEFTWNDEQTTAFNGIKQLLAKKIKLAFFNPRSKLILKADASGVGVGGVLEQLNNDGSIQPLGFFSRKLKDSELILPVFDKELLALFLSIHHFEYLLEGRKFTVFTDHRPLVSALLTKNNTKRNPVQLRKMAYILQFTVDIKFIDGSQNTVADALSRVNLDSIYQQSSSTSSSLSSSSENHLSIETIVNEQKHNQNEMNEYLNNYGDKICKHHTDHGILLVHVEGNLVRPIIPRSLSSRIIKLCHGIAHHSSNRTTNIVSNRYYWMGMNKDVKEFCRNCIDCQQSKIDKHIVIPPQQIEIPKGRFVHVNMDIVGPLPVTKCSGNRYLLTCIDRFSRWPEAWPIPDITTETIARKFVEEWVSRFGIPAKITTDRGPQFQADLYRKFADLLGVKLISTSAYNPRANGMIERFHRSLKSAIKASCGNWEEVLPLVLLGLRTIVREDLKSSSAELLYGEPITIPADLLTDKPNDEMVTTNFVDKLRTKMNLAKSTLSRPKSDSKIFIPPDLAKSKFVFVRKENKRSLDRPYTGPYEVLQRYNHSYLLKGKNKPFDVSISRLKPAYIEQKSPDSSNQPVKKVKFSRFGRLLKPPNRLTYQ</sequence>
<evidence type="ECO:0000256" key="3">
    <source>
        <dbReference type="ARBA" id="ARBA00022695"/>
    </source>
</evidence>
<evidence type="ECO:0000313" key="10">
    <source>
        <dbReference type="EMBL" id="KAH9425963.1"/>
    </source>
</evidence>
<feature type="domain" description="Reverse transcriptase" evidence="8">
    <location>
        <begin position="604"/>
        <end position="781"/>
    </location>
</feature>
<proteinExistence type="predicted"/>
<evidence type="ECO:0000256" key="4">
    <source>
        <dbReference type="ARBA" id="ARBA00022722"/>
    </source>
</evidence>
<accession>A0ABQ8JTL0</accession>
<dbReference type="PROSITE" id="PS50994">
    <property type="entry name" value="INTEGRASE"/>
    <property type="match status" value="1"/>
</dbReference>
<feature type="compositionally biased region" description="Low complexity" evidence="7">
    <location>
        <begin position="275"/>
        <end position="295"/>
    </location>
</feature>
<dbReference type="SUPFAM" id="SSF53098">
    <property type="entry name" value="Ribonuclease H-like"/>
    <property type="match status" value="1"/>
</dbReference>
<dbReference type="InterPro" id="IPR041577">
    <property type="entry name" value="RT_RNaseH_2"/>
</dbReference>
<dbReference type="Gene3D" id="1.10.340.70">
    <property type="match status" value="1"/>
</dbReference>
<dbReference type="InterPro" id="IPR000477">
    <property type="entry name" value="RT_dom"/>
</dbReference>
<dbReference type="PROSITE" id="PS50878">
    <property type="entry name" value="RT_POL"/>
    <property type="match status" value="1"/>
</dbReference>
<gene>
    <name evidence="10" type="ORF">DERP_015153</name>
</gene>
<evidence type="ECO:0000256" key="6">
    <source>
        <dbReference type="ARBA" id="ARBA00023268"/>
    </source>
</evidence>
<dbReference type="CDD" id="cd01647">
    <property type="entry name" value="RT_LTR"/>
    <property type="match status" value="1"/>
</dbReference>
<dbReference type="InterPro" id="IPR043128">
    <property type="entry name" value="Rev_trsase/Diguanyl_cyclase"/>
</dbReference>
<dbReference type="Pfam" id="PF23055">
    <property type="entry name" value="DUF7041"/>
    <property type="match status" value="1"/>
</dbReference>
<dbReference type="Pfam" id="PF00665">
    <property type="entry name" value="rve"/>
    <property type="match status" value="1"/>
</dbReference>
<dbReference type="InterPro" id="IPR021109">
    <property type="entry name" value="Peptidase_aspartic_dom_sf"/>
</dbReference>
<evidence type="ECO:0000313" key="11">
    <source>
        <dbReference type="Proteomes" id="UP000887458"/>
    </source>
</evidence>
<dbReference type="PANTHER" id="PTHR37984">
    <property type="entry name" value="PROTEIN CBG26694"/>
    <property type="match status" value="1"/>
</dbReference>
<dbReference type="Gene3D" id="3.10.10.10">
    <property type="entry name" value="HIV Type 1 Reverse Transcriptase, subunit A, domain 1"/>
    <property type="match status" value="1"/>
</dbReference>
<keyword evidence="3" id="KW-0548">Nucleotidyltransferase</keyword>
<dbReference type="InterPro" id="IPR041588">
    <property type="entry name" value="Integrase_H2C2"/>
</dbReference>
<dbReference type="InterPro" id="IPR012337">
    <property type="entry name" value="RNaseH-like_sf"/>
</dbReference>
<dbReference type="Pfam" id="PF17919">
    <property type="entry name" value="RT_RNaseH_2"/>
    <property type="match status" value="1"/>
</dbReference>
<protein>
    <recommendedName>
        <fullName evidence="1">RNA-directed DNA polymerase</fullName>
        <ecNumber evidence="1">2.7.7.49</ecNumber>
    </recommendedName>
</protein>
<evidence type="ECO:0000256" key="2">
    <source>
        <dbReference type="ARBA" id="ARBA00022679"/>
    </source>
</evidence>
<name>A0ABQ8JTL0_DERPT</name>
<feature type="domain" description="Integrase catalytic" evidence="9">
    <location>
        <begin position="1136"/>
        <end position="1307"/>
    </location>
</feature>
<comment type="caution">
    <text evidence="10">The sequence shown here is derived from an EMBL/GenBank/DDBJ whole genome shotgun (WGS) entry which is preliminary data.</text>
</comment>
<dbReference type="InterPro" id="IPR043502">
    <property type="entry name" value="DNA/RNA_pol_sf"/>
</dbReference>
<dbReference type="SUPFAM" id="SSF56672">
    <property type="entry name" value="DNA/RNA polymerases"/>
    <property type="match status" value="1"/>
</dbReference>
<feature type="region of interest" description="Disordered" evidence="7">
    <location>
        <begin position="273"/>
        <end position="310"/>
    </location>
</feature>
<keyword evidence="4" id="KW-0540">Nuclease</keyword>
<dbReference type="EMBL" id="NJHN03000015">
    <property type="protein sequence ID" value="KAH9425963.1"/>
    <property type="molecule type" value="Genomic_DNA"/>
</dbReference>
<evidence type="ECO:0000256" key="1">
    <source>
        <dbReference type="ARBA" id="ARBA00012493"/>
    </source>
</evidence>
<dbReference type="Gene3D" id="3.30.420.10">
    <property type="entry name" value="Ribonuclease H-like superfamily/Ribonuclease H"/>
    <property type="match status" value="1"/>
</dbReference>
<dbReference type="Pfam" id="PF17921">
    <property type="entry name" value="Integrase_H2C2"/>
    <property type="match status" value="1"/>
</dbReference>
<dbReference type="Gene3D" id="2.40.70.10">
    <property type="entry name" value="Acid Proteases"/>
    <property type="match status" value="1"/>
</dbReference>
<dbReference type="SUPFAM" id="SSF50630">
    <property type="entry name" value="Acid proteases"/>
    <property type="match status" value="1"/>
</dbReference>
<dbReference type="InterPro" id="IPR055469">
    <property type="entry name" value="DUF7041"/>
</dbReference>
<keyword evidence="11" id="KW-1185">Reference proteome</keyword>
<feature type="compositionally biased region" description="Polar residues" evidence="7">
    <location>
        <begin position="367"/>
        <end position="406"/>
    </location>
</feature>
<dbReference type="InterPro" id="IPR036397">
    <property type="entry name" value="RNaseH_sf"/>
</dbReference>
<dbReference type="PANTHER" id="PTHR37984:SF5">
    <property type="entry name" value="PROTEIN NYNRIN-LIKE"/>
    <property type="match status" value="1"/>
</dbReference>
<reference evidence="10 11" key="2">
    <citation type="journal article" date="2022" name="Mol. Biol. Evol.">
        <title>Comparative Genomics Reveals Insights into the Divergent Evolution of Astigmatic Mites and Household Pest Adaptations.</title>
        <authorList>
            <person name="Xiong Q."/>
            <person name="Wan A.T."/>
            <person name="Liu X."/>
            <person name="Fung C.S."/>
            <person name="Xiao X."/>
            <person name="Malainual N."/>
            <person name="Hou J."/>
            <person name="Wang L."/>
            <person name="Wang M."/>
            <person name="Yang K.Y."/>
            <person name="Cui Y."/>
            <person name="Leung E.L."/>
            <person name="Nong W."/>
            <person name="Shin S.K."/>
            <person name="Au S.W."/>
            <person name="Jeong K.Y."/>
            <person name="Chew F.T."/>
            <person name="Hui J.H."/>
            <person name="Leung T.F."/>
            <person name="Tungtrongchitr A."/>
            <person name="Zhong N."/>
            <person name="Liu Z."/>
            <person name="Tsui S.K."/>
        </authorList>
    </citation>
    <scope>NUCLEOTIDE SEQUENCE [LARGE SCALE GENOMIC DNA]</scope>
    <source>
        <strain evidence="10">Derp</strain>
    </source>
</reference>
<keyword evidence="2" id="KW-0808">Transferase</keyword>
<dbReference type="Proteomes" id="UP000887458">
    <property type="component" value="Unassembled WGS sequence"/>
</dbReference>
<feature type="compositionally biased region" description="Basic residues" evidence="7">
    <location>
        <begin position="296"/>
        <end position="306"/>
    </location>
</feature>
<evidence type="ECO:0000259" key="9">
    <source>
        <dbReference type="PROSITE" id="PS50994"/>
    </source>
</evidence>
<feature type="region of interest" description="Disordered" evidence="7">
    <location>
        <begin position="340"/>
        <end position="409"/>
    </location>
</feature>
<evidence type="ECO:0000259" key="8">
    <source>
        <dbReference type="PROSITE" id="PS50878"/>
    </source>
</evidence>
<keyword evidence="5" id="KW-0255">Endonuclease</keyword>
<reference evidence="10 11" key="1">
    <citation type="journal article" date="2018" name="J. Allergy Clin. Immunol.">
        <title>High-quality assembly of Dermatophagoides pteronyssinus genome and transcriptome reveals a wide range of novel allergens.</title>
        <authorList>
            <person name="Liu X.Y."/>
            <person name="Yang K.Y."/>
            <person name="Wang M.Q."/>
            <person name="Kwok J.S."/>
            <person name="Zeng X."/>
            <person name="Yang Z."/>
            <person name="Xiao X.J."/>
            <person name="Lau C.P."/>
            <person name="Li Y."/>
            <person name="Huang Z.M."/>
            <person name="Ba J.G."/>
            <person name="Yim A.K."/>
            <person name="Ouyang C.Y."/>
            <person name="Ngai S.M."/>
            <person name="Chan T.F."/>
            <person name="Leung E.L."/>
            <person name="Liu L."/>
            <person name="Liu Z.G."/>
            <person name="Tsui S.K."/>
        </authorList>
    </citation>
    <scope>NUCLEOTIDE SEQUENCE [LARGE SCALE GENOMIC DNA]</scope>
    <source>
        <strain evidence="10">Derp</strain>
    </source>
</reference>
<evidence type="ECO:0000256" key="7">
    <source>
        <dbReference type="SAM" id="MobiDB-lite"/>
    </source>
</evidence>
<dbReference type="Gene3D" id="3.30.70.270">
    <property type="match status" value="2"/>
</dbReference>
<dbReference type="InterPro" id="IPR050951">
    <property type="entry name" value="Retrovirus_Pol_polyprotein"/>
</dbReference>
<organism evidence="10 11">
    <name type="scientific">Dermatophagoides pteronyssinus</name>
    <name type="common">European house dust mite</name>
    <dbReference type="NCBI Taxonomy" id="6956"/>
    <lineage>
        <taxon>Eukaryota</taxon>
        <taxon>Metazoa</taxon>
        <taxon>Ecdysozoa</taxon>
        <taxon>Arthropoda</taxon>
        <taxon>Chelicerata</taxon>
        <taxon>Arachnida</taxon>
        <taxon>Acari</taxon>
        <taxon>Acariformes</taxon>
        <taxon>Sarcoptiformes</taxon>
        <taxon>Astigmata</taxon>
        <taxon>Psoroptidia</taxon>
        <taxon>Analgoidea</taxon>
        <taxon>Pyroglyphidae</taxon>
        <taxon>Dermatophagoidinae</taxon>
        <taxon>Dermatophagoides</taxon>
    </lineage>
</organism>
<keyword evidence="6" id="KW-0511">Multifunctional enzyme</keyword>
<dbReference type="Pfam" id="PF00078">
    <property type="entry name" value="RVT_1"/>
    <property type="match status" value="1"/>
</dbReference>
<feature type="compositionally biased region" description="Low complexity" evidence="7">
    <location>
        <begin position="350"/>
        <end position="366"/>
    </location>
</feature>
<dbReference type="CDD" id="cd09274">
    <property type="entry name" value="RNase_HI_RT_Ty3"/>
    <property type="match status" value="1"/>
</dbReference>
<keyword evidence="5" id="KW-0378">Hydrolase</keyword>
<dbReference type="InterPro" id="IPR001584">
    <property type="entry name" value="Integrase_cat-core"/>
</dbReference>